<sequence>MLLKEMSKEELLQEIAFRDEVIDQLKKEIDKFRAQTAAQKSRKIAISAESELSTDQRTYAKSQEVFDLIDESLLSNDFMRHLDAVQRERVAAAMHAIDARAGAILIRQGDAGNLMYVIEEGSVNVYVDGEKIRMMDRGALFGELAILHHCERTATVQAASNCTVWVIERGVFHSIMVQSAQETRELHRRALRRSHRFSSLPDDALVRLADVCVDVRFDNEGDEVDVEPNFVYIVLNGVVIAERNREVIRYHAADDFEVAVNENGYWTRQNERFQVDDAPLELLVMHVDQIKTLSSTTISSSSGAPTTIGLKNNAPCSAAALAESVADMAITPKRPDNDVENVSLCNLDRIGVIGVGGFGKVELVKHIDRVYALKVLTKAHITATKQEKHVNNEREILMDADCDFIVKLYRTFRDSERLYMLMEPCLGGELWGLLKQHGRLDNDATRYYIAAAMEALDYLHRRSIVYRDLKPENMLLDRNGRPKLCDFGFAKNIRKEGKTWTFCGTAEYVAPEIVLNKGHDMAVDIWALGIFAFELLTGSPPFCSSDSMVVYNAILRGVERLAWPRYVTKEAVNAVLSFCKQEPAQRLGYGDMNAARAHPWFETFEWADFKAGIMEPPFVRPVYSAIDMSNFSPPSSTYEFPTGADESGWDKEF</sequence>
<dbReference type="PIRSF" id="PIRSF000559">
    <property type="entry name" value="cGMP-dep_kinase"/>
    <property type="match status" value="1"/>
</dbReference>
<evidence type="ECO:0000259" key="19">
    <source>
        <dbReference type="PROSITE" id="PS51285"/>
    </source>
</evidence>
<dbReference type="InterPro" id="IPR018490">
    <property type="entry name" value="cNMP-bd_dom_sf"/>
</dbReference>
<dbReference type="Proteomes" id="UP001328107">
    <property type="component" value="Unassembled WGS sequence"/>
</dbReference>
<keyword evidence="7 14" id="KW-0547">Nucleotide-binding</keyword>
<protein>
    <recommendedName>
        <fullName evidence="3">cGMP-dependent protein kinase</fullName>
        <ecNumber evidence="3">2.7.11.12</ecNumber>
    </recommendedName>
</protein>
<evidence type="ECO:0000259" key="18">
    <source>
        <dbReference type="PROSITE" id="PS50042"/>
    </source>
</evidence>
<keyword evidence="8" id="KW-0418">Kinase</keyword>
<evidence type="ECO:0000256" key="4">
    <source>
        <dbReference type="ARBA" id="ARBA00022527"/>
    </source>
</evidence>
<evidence type="ECO:0000256" key="10">
    <source>
        <dbReference type="ARBA" id="ARBA00022992"/>
    </source>
</evidence>
<dbReference type="Gene3D" id="3.30.200.20">
    <property type="entry name" value="Phosphorylase Kinase, domain 1"/>
    <property type="match status" value="1"/>
</dbReference>
<feature type="active site" description="Proton acceptor" evidence="13">
    <location>
        <position position="468"/>
    </location>
</feature>
<keyword evidence="9 14" id="KW-0067">ATP-binding</keyword>
<name>A0AAN5HZM9_9BILA</name>
<evidence type="ECO:0000256" key="3">
    <source>
        <dbReference type="ARBA" id="ARBA00012428"/>
    </source>
</evidence>
<evidence type="ECO:0000256" key="11">
    <source>
        <dbReference type="ARBA" id="ARBA00047298"/>
    </source>
</evidence>
<feature type="coiled-coil region" evidence="16">
    <location>
        <begin position="8"/>
        <end position="42"/>
    </location>
</feature>
<dbReference type="InterPro" id="IPR018488">
    <property type="entry name" value="cNMP-bd_CS"/>
</dbReference>
<evidence type="ECO:0000256" key="12">
    <source>
        <dbReference type="ARBA" id="ARBA00047462"/>
    </source>
</evidence>
<proteinExistence type="inferred from homology"/>
<evidence type="ECO:0000256" key="5">
    <source>
        <dbReference type="ARBA" id="ARBA00022535"/>
    </source>
</evidence>
<dbReference type="AlphaFoldDB" id="A0AAN5HZM9"/>
<dbReference type="PANTHER" id="PTHR24353">
    <property type="entry name" value="CYCLIC NUCLEOTIDE-DEPENDENT PROTEIN KINASE"/>
    <property type="match status" value="1"/>
</dbReference>
<evidence type="ECO:0000256" key="2">
    <source>
        <dbReference type="ARBA" id="ARBA00006352"/>
    </source>
</evidence>
<dbReference type="InterPro" id="IPR000595">
    <property type="entry name" value="cNMP-bd_dom"/>
</dbReference>
<evidence type="ECO:0000256" key="7">
    <source>
        <dbReference type="ARBA" id="ARBA00022741"/>
    </source>
</evidence>
<evidence type="ECO:0000256" key="13">
    <source>
        <dbReference type="PIRSR" id="PIRSR000559-1"/>
    </source>
</evidence>
<feature type="domain" description="Protein kinase" evidence="17">
    <location>
        <begin position="347"/>
        <end position="601"/>
    </location>
</feature>
<dbReference type="PROSITE" id="PS00889">
    <property type="entry name" value="CNMP_BINDING_2"/>
    <property type="match status" value="1"/>
</dbReference>
<dbReference type="SMART" id="SM00100">
    <property type="entry name" value="cNMP"/>
    <property type="match status" value="1"/>
</dbReference>
<dbReference type="InterPro" id="IPR000719">
    <property type="entry name" value="Prot_kinase_dom"/>
</dbReference>
<evidence type="ECO:0000256" key="15">
    <source>
        <dbReference type="PROSITE-ProRule" id="PRU10141"/>
    </source>
</evidence>
<evidence type="ECO:0000256" key="16">
    <source>
        <dbReference type="SAM" id="Coils"/>
    </source>
</evidence>
<evidence type="ECO:0000256" key="14">
    <source>
        <dbReference type="PIRSR" id="PIRSR000559-2"/>
    </source>
</evidence>
<dbReference type="PROSITE" id="PS50011">
    <property type="entry name" value="PROTEIN_KINASE_DOM"/>
    <property type="match status" value="1"/>
</dbReference>
<comment type="cofactor">
    <cofactor evidence="1">
        <name>Mg(2+)</name>
        <dbReference type="ChEBI" id="CHEBI:18420"/>
    </cofactor>
</comment>
<dbReference type="PRINTS" id="PR00103">
    <property type="entry name" value="CAMPKINASE"/>
</dbReference>
<comment type="catalytic activity">
    <reaction evidence="12">
        <text>L-seryl-[protein] + ATP = O-phospho-L-seryl-[protein] + ADP + H(+)</text>
        <dbReference type="Rhea" id="RHEA:17989"/>
        <dbReference type="Rhea" id="RHEA-COMP:9863"/>
        <dbReference type="Rhea" id="RHEA-COMP:11604"/>
        <dbReference type="ChEBI" id="CHEBI:15378"/>
        <dbReference type="ChEBI" id="CHEBI:29999"/>
        <dbReference type="ChEBI" id="CHEBI:30616"/>
        <dbReference type="ChEBI" id="CHEBI:83421"/>
        <dbReference type="ChEBI" id="CHEBI:456216"/>
        <dbReference type="EC" id="2.7.11.12"/>
    </reaction>
</comment>
<dbReference type="InterPro" id="IPR008271">
    <property type="entry name" value="Ser/Thr_kinase_AS"/>
</dbReference>
<keyword evidence="4" id="KW-0723">Serine/threonine-protein kinase</keyword>
<keyword evidence="16" id="KW-0175">Coiled coil</keyword>
<evidence type="ECO:0000313" key="21">
    <source>
        <dbReference type="Proteomes" id="UP001328107"/>
    </source>
</evidence>
<organism evidence="20 21">
    <name type="scientific">Pristionchus mayeri</name>
    <dbReference type="NCBI Taxonomy" id="1317129"/>
    <lineage>
        <taxon>Eukaryota</taxon>
        <taxon>Metazoa</taxon>
        <taxon>Ecdysozoa</taxon>
        <taxon>Nematoda</taxon>
        <taxon>Chromadorea</taxon>
        <taxon>Rhabditida</taxon>
        <taxon>Rhabditina</taxon>
        <taxon>Diplogasteromorpha</taxon>
        <taxon>Diplogasteroidea</taxon>
        <taxon>Neodiplogasteridae</taxon>
        <taxon>Pristionchus</taxon>
    </lineage>
</organism>
<dbReference type="SUPFAM" id="SSF51206">
    <property type="entry name" value="cAMP-binding domain-like"/>
    <property type="match status" value="1"/>
</dbReference>
<dbReference type="EC" id="2.7.11.12" evidence="3"/>
<keyword evidence="21" id="KW-1185">Reference proteome</keyword>
<accession>A0AAN5HZM9</accession>
<evidence type="ECO:0000256" key="1">
    <source>
        <dbReference type="ARBA" id="ARBA00001946"/>
    </source>
</evidence>
<comment type="catalytic activity">
    <reaction evidence="11">
        <text>L-threonyl-[protein] + ATP = O-phospho-L-threonyl-[protein] + ADP + H(+)</text>
        <dbReference type="Rhea" id="RHEA:46608"/>
        <dbReference type="Rhea" id="RHEA-COMP:11060"/>
        <dbReference type="Rhea" id="RHEA-COMP:11605"/>
        <dbReference type="ChEBI" id="CHEBI:15378"/>
        <dbReference type="ChEBI" id="CHEBI:30013"/>
        <dbReference type="ChEBI" id="CHEBI:30616"/>
        <dbReference type="ChEBI" id="CHEBI:61977"/>
        <dbReference type="ChEBI" id="CHEBI:456216"/>
        <dbReference type="EC" id="2.7.11.12"/>
    </reaction>
</comment>
<dbReference type="PROSITE" id="PS00107">
    <property type="entry name" value="PROTEIN_KINASE_ATP"/>
    <property type="match status" value="1"/>
</dbReference>
<dbReference type="GO" id="GO:0005524">
    <property type="term" value="F:ATP binding"/>
    <property type="evidence" value="ECO:0007669"/>
    <property type="project" value="UniProtKB-UniRule"/>
</dbReference>
<dbReference type="InterPro" id="IPR017441">
    <property type="entry name" value="Protein_kinase_ATP_BS"/>
</dbReference>
<dbReference type="PROSITE" id="PS00888">
    <property type="entry name" value="CNMP_BINDING_1"/>
    <property type="match status" value="1"/>
</dbReference>
<dbReference type="InterPro" id="IPR035014">
    <property type="entry name" value="STKc_cGK"/>
</dbReference>
<dbReference type="Gene3D" id="2.60.120.10">
    <property type="entry name" value="Jelly Rolls"/>
    <property type="match status" value="1"/>
</dbReference>
<evidence type="ECO:0000256" key="6">
    <source>
        <dbReference type="ARBA" id="ARBA00022679"/>
    </source>
</evidence>
<dbReference type="PANTHER" id="PTHR24353:SF91">
    <property type="match status" value="1"/>
</dbReference>
<evidence type="ECO:0000259" key="17">
    <source>
        <dbReference type="PROSITE" id="PS50011"/>
    </source>
</evidence>
<dbReference type="PROSITE" id="PS50042">
    <property type="entry name" value="CNMP_BINDING_3"/>
    <property type="match status" value="1"/>
</dbReference>
<dbReference type="FunFam" id="1.10.510.10:FF:000571">
    <property type="entry name" value="Maternal embryonic leucine zipper kinase"/>
    <property type="match status" value="1"/>
</dbReference>
<dbReference type="GO" id="GO:0004692">
    <property type="term" value="F:cGMP-dependent protein kinase activity"/>
    <property type="evidence" value="ECO:0007669"/>
    <property type="project" value="UniProtKB-EC"/>
</dbReference>
<keyword evidence="10" id="KW-0142">cGMP-binding</keyword>
<feature type="domain" description="Cyclic nucleotide-binding" evidence="18">
    <location>
        <begin position="78"/>
        <end position="193"/>
    </location>
</feature>
<keyword evidence="6" id="KW-0808">Transferase</keyword>
<dbReference type="Pfam" id="PF00027">
    <property type="entry name" value="cNMP_binding"/>
    <property type="match status" value="1"/>
</dbReference>
<gene>
    <name evidence="20" type="ORF">PMAYCL1PPCAC_16799</name>
</gene>
<dbReference type="PROSITE" id="PS51285">
    <property type="entry name" value="AGC_KINASE_CTER"/>
    <property type="match status" value="1"/>
</dbReference>
<reference evidence="21" key="1">
    <citation type="submission" date="2022-10" db="EMBL/GenBank/DDBJ databases">
        <title>Genome assembly of Pristionchus species.</title>
        <authorList>
            <person name="Yoshida K."/>
            <person name="Sommer R.J."/>
        </authorList>
    </citation>
    <scope>NUCLEOTIDE SEQUENCE [LARGE SCALE GENOMIC DNA]</scope>
    <source>
        <strain evidence="21">RS5460</strain>
    </source>
</reference>
<evidence type="ECO:0000256" key="8">
    <source>
        <dbReference type="ARBA" id="ARBA00022777"/>
    </source>
</evidence>
<evidence type="ECO:0000256" key="9">
    <source>
        <dbReference type="ARBA" id="ARBA00022840"/>
    </source>
</evidence>
<dbReference type="GO" id="GO:0030553">
    <property type="term" value="F:cGMP binding"/>
    <property type="evidence" value="ECO:0007669"/>
    <property type="project" value="UniProtKB-KW"/>
</dbReference>
<keyword evidence="5" id="KW-0140">cGMP</keyword>
<dbReference type="CDD" id="cd00038">
    <property type="entry name" value="CAP_ED"/>
    <property type="match status" value="1"/>
</dbReference>
<evidence type="ECO:0000313" key="20">
    <source>
        <dbReference type="EMBL" id="GMR46604.1"/>
    </source>
</evidence>
<feature type="domain" description="AGC-kinase C-terminal" evidence="19">
    <location>
        <begin position="602"/>
        <end position="653"/>
    </location>
</feature>
<dbReference type="InterPro" id="IPR011009">
    <property type="entry name" value="Kinase-like_dom_sf"/>
</dbReference>
<dbReference type="InterPro" id="IPR002374">
    <property type="entry name" value="cGMP_dep_kinase"/>
</dbReference>
<dbReference type="EMBL" id="BTRK01000004">
    <property type="protein sequence ID" value="GMR46604.1"/>
    <property type="molecule type" value="Genomic_DNA"/>
</dbReference>
<feature type="binding site" evidence="14 15">
    <location>
        <position position="374"/>
    </location>
    <ligand>
        <name>ATP</name>
        <dbReference type="ChEBI" id="CHEBI:30616"/>
    </ligand>
</feature>
<comment type="caution">
    <text evidence="20">The sequence shown here is derived from an EMBL/GenBank/DDBJ whole genome shotgun (WGS) entry which is preliminary data.</text>
</comment>
<comment type="similarity">
    <text evidence="2">Belongs to the protein kinase superfamily. AGC Ser/Thr protein kinase family. cGMP subfamily.</text>
</comment>
<dbReference type="CDD" id="cd05572">
    <property type="entry name" value="STKc_cGK"/>
    <property type="match status" value="1"/>
</dbReference>
<dbReference type="InterPro" id="IPR014710">
    <property type="entry name" value="RmlC-like_jellyroll"/>
</dbReference>
<dbReference type="SMART" id="SM00220">
    <property type="entry name" value="S_TKc"/>
    <property type="match status" value="1"/>
</dbReference>
<dbReference type="Gene3D" id="1.10.510.10">
    <property type="entry name" value="Transferase(Phosphotransferase) domain 1"/>
    <property type="match status" value="1"/>
</dbReference>
<dbReference type="Pfam" id="PF00069">
    <property type="entry name" value="Pkinase"/>
    <property type="match status" value="1"/>
</dbReference>
<dbReference type="SUPFAM" id="SSF56112">
    <property type="entry name" value="Protein kinase-like (PK-like)"/>
    <property type="match status" value="1"/>
</dbReference>
<dbReference type="PROSITE" id="PS00108">
    <property type="entry name" value="PROTEIN_KINASE_ST"/>
    <property type="match status" value="1"/>
</dbReference>
<dbReference type="InterPro" id="IPR000961">
    <property type="entry name" value="AGC-kinase_C"/>
</dbReference>